<dbReference type="InterPro" id="IPR015637">
    <property type="entry name" value="MUG/TDG"/>
</dbReference>
<gene>
    <name evidence="5" type="ORF">WICMUC_003597</name>
</gene>
<dbReference type="PANTHER" id="PTHR12159">
    <property type="entry name" value="G/T AND G/U MISMATCH-SPECIFIC DNA GLYCOSYLASE"/>
    <property type="match status" value="1"/>
</dbReference>
<dbReference type="InterPro" id="IPR005122">
    <property type="entry name" value="Uracil-DNA_glycosylase-like"/>
</dbReference>
<keyword evidence="3" id="KW-0234">DNA repair</keyword>
<dbReference type="OrthoDB" id="565731at2759"/>
<evidence type="ECO:0000256" key="1">
    <source>
        <dbReference type="ARBA" id="ARBA00022763"/>
    </source>
</evidence>
<dbReference type="Gene3D" id="3.40.470.10">
    <property type="entry name" value="Uracil-DNA glycosylase-like domain"/>
    <property type="match status" value="1"/>
</dbReference>
<accession>A0A9P8TCQ8</accession>
<organism evidence="5 6">
    <name type="scientific">Wickerhamomyces mucosus</name>
    <dbReference type="NCBI Taxonomy" id="1378264"/>
    <lineage>
        <taxon>Eukaryota</taxon>
        <taxon>Fungi</taxon>
        <taxon>Dikarya</taxon>
        <taxon>Ascomycota</taxon>
        <taxon>Saccharomycotina</taxon>
        <taxon>Saccharomycetes</taxon>
        <taxon>Phaffomycetales</taxon>
        <taxon>Wickerhamomycetaceae</taxon>
        <taxon>Wickerhamomyces</taxon>
    </lineage>
</organism>
<feature type="domain" description="Uracil-DNA glycosylase-like" evidence="4">
    <location>
        <begin position="49"/>
        <end position="214"/>
    </location>
</feature>
<evidence type="ECO:0000256" key="3">
    <source>
        <dbReference type="ARBA" id="ARBA00023204"/>
    </source>
</evidence>
<keyword evidence="2" id="KW-0378">Hydrolase</keyword>
<dbReference type="CDD" id="cd10028">
    <property type="entry name" value="UDG-F2_TDG_MUG"/>
    <property type="match status" value="1"/>
</dbReference>
<dbReference type="EMBL" id="JAEUBF010000974">
    <property type="protein sequence ID" value="KAH3673491.1"/>
    <property type="molecule type" value="Genomic_DNA"/>
</dbReference>
<evidence type="ECO:0000313" key="5">
    <source>
        <dbReference type="EMBL" id="KAH3673491.1"/>
    </source>
</evidence>
<proteinExistence type="predicted"/>
<protein>
    <recommendedName>
        <fullName evidence="4">Uracil-DNA glycosylase-like domain-containing protein</fullName>
    </recommendedName>
</protein>
<reference evidence="5" key="1">
    <citation type="journal article" date="2021" name="Open Biol.">
        <title>Shared evolutionary footprints suggest mitochondrial oxidative damage underlies multiple complex I losses in fungi.</title>
        <authorList>
            <person name="Schikora-Tamarit M.A."/>
            <person name="Marcet-Houben M."/>
            <person name="Nosek J."/>
            <person name="Gabaldon T."/>
        </authorList>
    </citation>
    <scope>NUCLEOTIDE SEQUENCE</scope>
    <source>
        <strain evidence="5">CBS6341</strain>
    </source>
</reference>
<dbReference type="Proteomes" id="UP000769528">
    <property type="component" value="Unassembled WGS sequence"/>
</dbReference>
<evidence type="ECO:0000313" key="6">
    <source>
        <dbReference type="Proteomes" id="UP000769528"/>
    </source>
</evidence>
<dbReference type="GO" id="GO:0006285">
    <property type="term" value="P:base-excision repair, AP site formation"/>
    <property type="evidence" value="ECO:0007669"/>
    <property type="project" value="InterPro"/>
</dbReference>
<keyword evidence="6" id="KW-1185">Reference proteome</keyword>
<dbReference type="PANTHER" id="PTHR12159:SF9">
    <property type="entry name" value="G_T MISMATCH-SPECIFIC THYMINE DNA GLYCOSYLASE"/>
    <property type="match status" value="1"/>
</dbReference>
<dbReference type="SUPFAM" id="SSF52141">
    <property type="entry name" value="Uracil-DNA glycosylase-like"/>
    <property type="match status" value="1"/>
</dbReference>
<evidence type="ECO:0000256" key="2">
    <source>
        <dbReference type="ARBA" id="ARBA00022801"/>
    </source>
</evidence>
<dbReference type="InterPro" id="IPR036895">
    <property type="entry name" value="Uracil-DNA_glycosylase-like_sf"/>
</dbReference>
<dbReference type="AlphaFoldDB" id="A0A9P8TCQ8"/>
<dbReference type="GO" id="GO:0004844">
    <property type="term" value="F:uracil DNA N-glycosylase activity"/>
    <property type="evidence" value="ECO:0007669"/>
    <property type="project" value="TreeGrafter"/>
</dbReference>
<keyword evidence="1" id="KW-0227">DNA damage</keyword>
<sequence length="225" mass="26338">MNNFQNLSERFSYKDSKPSIKSINKISKPTNSRKKLNQNLNQLPNILTHDLNLLFIGYNPSIKSSQKGHRYAHPSNQFWKLIYKSGIIDDSNINFKDDYKLPELYKIGFTDLIMRPTKSIEEISSGEMIDNIPRIISIINEYQPKIICFVGKKILESLLKFYKIKKFPIQWGLQPLDFQLKNCINYNFKIYLVPSTSGLVRISIEIQLNIWKDLNEILSKFKSIK</sequence>
<comment type="caution">
    <text evidence="5">The sequence shown here is derived from an EMBL/GenBank/DDBJ whole genome shotgun (WGS) entry which is preliminary data.</text>
</comment>
<dbReference type="Pfam" id="PF03167">
    <property type="entry name" value="UDG"/>
    <property type="match status" value="1"/>
</dbReference>
<name>A0A9P8TCQ8_9ASCO</name>
<evidence type="ECO:0000259" key="4">
    <source>
        <dbReference type="Pfam" id="PF03167"/>
    </source>
</evidence>
<dbReference type="GO" id="GO:0008263">
    <property type="term" value="F:pyrimidine-specific mismatch base pair DNA N-glycosylase activity"/>
    <property type="evidence" value="ECO:0007669"/>
    <property type="project" value="TreeGrafter"/>
</dbReference>
<reference evidence="5" key="2">
    <citation type="submission" date="2021-01" db="EMBL/GenBank/DDBJ databases">
        <authorList>
            <person name="Schikora-Tamarit M.A."/>
        </authorList>
    </citation>
    <scope>NUCLEOTIDE SEQUENCE</scope>
    <source>
        <strain evidence="5">CBS6341</strain>
    </source>
</reference>